<keyword evidence="3 9" id="KW-0808">Transferase</keyword>
<proteinExistence type="inferred from homology"/>
<keyword evidence="4" id="KW-0547">Nucleotide-binding</keyword>
<dbReference type="PIRSF" id="PIRSF006221">
    <property type="entry name" value="Ketosamine-3-kinase"/>
    <property type="match status" value="1"/>
</dbReference>
<gene>
    <name evidence="10" type="ORF">CAPTEDRAFT_92436</name>
</gene>
<evidence type="ECO:0000256" key="7">
    <source>
        <dbReference type="ARBA" id="ARBA00048655"/>
    </source>
</evidence>
<evidence type="ECO:0000256" key="5">
    <source>
        <dbReference type="ARBA" id="ARBA00022777"/>
    </source>
</evidence>
<dbReference type="GO" id="GO:0005829">
    <property type="term" value="C:cytosol"/>
    <property type="evidence" value="ECO:0007669"/>
    <property type="project" value="UniProtKB-ARBA"/>
</dbReference>
<dbReference type="AlphaFoldDB" id="R7U5W5"/>
<reference evidence="11" key="3">
    <citation type="submission" date="2015-06" db="UniProtKB">
        <authorList>
            <consortium name="EnsemblMetazoa"/>
        </authorList>
    </citation>
    <scope>IDENTIFICATION</scope>
</reference>
<accession>R7U5W5</accession>
<dbReference type="Proteomes" id="UP000014760">
    <property type="component" value="Unassembled WGS sequence"/>
</dbReference>
<evidence type="ECO:0000313" key="11">
    <source>
        <dbReference type="EnsemblMetazoa" id="CapteP92436"/>
    </source>
</evidence>
<evidence type="ECO:0000256" key="2">
    <source>
        <dbReference type="ARBA" id="ARBA00011961"/>
    </source>
</evidence>
<dbReference type="Gene3D" id="3.30.200.20">
    <property type="entry name" value="Phosphorylase Kinase, domain 1"/>
    <property type="match status" value="1"/>
</dbReference>
<dbReference type="SUPFAM" id="SSF56112">
    <property type="entry name" value="Protein kinase-like (PK-like)"/>
    <property type="match status" value="1"/>
</dbReference>
<dbReference type="EMBL" id="KB305006">
    <property type="protein sequence ID" value="ELU01461.1"/>
    <property type="molecule type" value="Genomic_DNA"/>
</dbReference>
<comment type="catalytic activity">
    <reaction evidence="7">
        <text>N(6)-D-ribulosyl-L-lysyl-[protein] + ATP = N(6)-(3-O-phospho-D-ribulosyl)-L-lysyl-[protein] + ADP + H(+)</text>
        <dbReference type="Rhea" id="RHEA:48432"/>
        <dbReference type="Rhea" id="RHEA-COMP:12103"/>
        <dbReference type="Rhea" id="RHEA-COMP:12104"/>
        <dbReference type="ChEBI" id="CHEBI:15378"/>
        <dbReference type="ChEBI" id="CHEBI:30616"/>
        <dbReference type="ChEBI" id="CHEBI:90418"/>
        <dbReference type="ChEBI" id="CHEBI:90420"/>
        <dbReference type="ChEBI" id="CHEBI:456216"/>
        <dbReference type="EC" id="2.7.1.172"/>
    </reaction>
    <physiologicalReaction direction="left-to-right" evidence="7">
        <dbReference type="Rhea" id="RHEA:48433"/>
    </physiologicalReaction>
</comment>
<evidence type="ECO:0000256" key="9">
    <source>
        <dbReference type="PIRNR" id="PIRNR006221"/>
    </source>
</evidence>
<dbReference type="OMA" id="RECDIAM"/>
<dbReference type="PANTHER" id="PTHR12149">
    <property type="entry name" value="FRUCTOSAMINE 3 KINASE-RELATED PROTEIN"/>
    <property type="match status" value="1"/>
</dbReference>
<dbReference type="InterPro" id="IPR011009">
    <property type="entry name" value="Kinase-like_dom_sf"/>
</dbReference>
<evidence type="ECO:0000313" key="10">
    <source>
        <dbReference type="EMBL" id="ELU01461.1"/>
    </source>
</evidence>
<evidence type="ECO:0000256" key="8">
    <source>
        <dbReference type="ARBA" id="ARBA00050767"/>
    </source>
</evidence>
<sequence>MTHLEGILKEKLGTSTFEAFGHGGGGCINTGQSYITDHGKIFIKTNEKDGAREMFDGEFTSLDTIYKTNTIRTVKPLLVMDDPEGGAVLVTEHLQMKRLKSQQELGRKLAELHLHNAKRKEKIEKEAGRIGSDAEDDYVHRFGFHVPTSCGFILQDNTWEDDWPTFFARRKLNQQLELIDQKFKDTEARMLWGKLQHKIPSYFDGLDITPALLHGDLWCGNSNEMADGSGPVVFDPASFYGHHEYDLGIAEMFGGYSSDFFKGYHSLCPQKAGHDQRNQLYQLFHYLNHWNHFGSGYRDQSLSIMRRLI</sequence>
<evidence type="ECO:0000256" key="6">
    <source>
        <dbReference type="ARBA" id="ARBA00022840"/>
    </source>
</evidence>
<dbReference type="HOGENOM" id="CLU_036517_0_1_1"/>
<dbReference type="InterPro" id="IPR016477">
    <property type="entry name" value="Fructo-/Ketosamine-3-kinase"/>
</dbReference>
<comment type="similarity">
    <text evidence="1 9">Belongs to the fructosamine kinase family.</text>
</comment>
<dbReference type="FunFam" id="3.90.1200.10:FF:000003">
    <property type="entry name" value="fructosamine-3-kinase isoform X1"/>
    <property type="match status" value="1"/>
</dbReference>
<dbReference type="Pfam" id="PF03881">
    <property type="entry name" value="Fructosamin_kin"/>
    <property type="match status" value="1"/>
</dbReference>
<organism evidence="10">
    <name type="scientific">Capitella teleta</name>
    <name type="common">Polychaete worm</name>
    <dbReference type="NCBI Taxonomy" id="283909"/>
    <lineage>
        <taxon>Eukaryota</taxon>
        <taxon>Metazoa</taxon>
        <taxon>Spiralia</taxon>
        <taxon>Lophotrochozoa</taxon>
        <taxon>Annelida</taxon>
        <taxon>Polychaeta</taxon>
        <taxon>Sedentaria</taxon>
        <taxon>Scolecida</taxon>
        <taxon>Capitellidae</taxon>
        <taxon>Capitella</taxon>
    </lineage>
</organism>
<dbReference type="EMBL" id="AMQN01009238">
    <property type="status" value="NOT_ANNOTATED_CDS"/>
    <property type="molecule type" value="Genomic_DNA"/>
</dbReference>
<name>R7U5W5_CAPTE</name>
<evidence type="ECO:0000256" key="3">
    <source>
        <dbReference type="ARBA" id="ARBA00022679"/>
    </source>
</evidence>
<protein>
    <recommendedName>
        <fullName evidence="2">protein-ribulosamine 3-kinase</fullName>
        <ecNumber evidence="2">2.7.1.172</ecNumber>
    </recommendedName>
</protein>
<keyword evidence="12" id="KW-1185">Reference proteome</keyword>
<evidence type="ECO:0000313" key="12">
    <source>
        <dbReference type="Proteomes" id="UP000014760"/>
    </source>
</evidence>
<dbReference type="GO" id="GO:0005524">
    <property type="term" value="F:ATP binding"/>
    <property type="evidence" value="ECO:0007669"/>
    <property type="project" value="UniProtKB-KW"/>
</dbReference>
<comment type="catalytic activity">
    <reaction evidence="8">
        <text>N(6)-(D-psicosyl)-L-lysyl-[protein] + ATP = N(6)-(3-O-phospho-D-psicosyl)-L-lysyl-[protein] + ADP + H(+)</text>
        <dbReference type="Rhea" id="RHEA:61392"/>
        <dbReference type="Rhea" id="RHEA-COMP:15796"/>
        <dbReference type="Rhea" id="RHEA-COMP:15797"/>
        <dbReference type="ChEBI" id="CHEBI:15378"/>
        <dbReference type="ChEBI" id="CHEBI:30616"/>
        <dbReference type="ChEBI" id="CHEBI:144621"/>
        <dbReference type="ChEBI" id="CHEBI:144622"/>
        <dbReference type="ChEBI" id="CHEBI:456216"/>
    </reaction>
    <physiologicalReaction direction="left-to-right" evidence="8">
        <dbReference type="Rhea" id="RHEA:61393"/>
    </physiologicalReaction>
</comment>
<reference evidence="10 12" key="2">
    <citation type="journal article" date="2013" name="Nature">
        <title>Insights into bilaterian evolution from three spiralian genomes.</title>
        <authorList>
            <person name="Simakov O."/>
            <person name="Marletaz F."/>
            <person name="Cho S.J."/>
            <person name="Edsinger-Gonzales E."/>
            <person name="Havlak P."/>
            <person name="Hellsten U."/>
            <person name="Kuo D.H."/>
            <person name="Larsson T."/>
            <person name="Lv J."/>
            <person name="Arendt D."/>
            <person name="Savage R."/>
            <person name="Osoegawa K."/>
            <person name="de Jong P."/>
            <person name="Grimwood J."/>
            <person name="Chapman J.A."/>
            <person name="Shapiro H."/>
            <person name="Aerts A."/>
            <person name="Otillar R.P."/>
            <person name="Terry A.Y."/>
            <person name="Boore J.L."/>
            <person name="Grigoriev I.V."/>
            <person name="Lindberg D.R."/>
            <person name="Seaver E.C."/>
            <person name="Weisblat D.A."/>
            <person name="Putnam N.H."/>
            <person name="Rokhsar D.S."/>
        </authorList>
    </citation>
    <scope>NUCLEOTIDE SEQUENCE</scope>
    <source>
        <strain evidence="10 12">I ESC-2004</strain>
    </source>
</reference>
<dbReference type="GO" id="GO:0016301">
    <property type="term" value="F:kinase activity"/>
    <property type="evidence" value="ECO:0007669"/>
    <property type="project" value="UniProtKB-UniRule"/>
</dbReference>
<dbReference type="EnsemblMetazoa" id="CapteT92436">
    <property type="protein sequence ID" value="CapteP92436"/>
    <property type="gene ID" value="CapteG92436"/>
</dbReference>
<dbReference type="EC" id="2.7.1.172" evidence="2"/>
<evidence type="ECO:0000256" key="4">
    <source>
        <dbReference type="ARBA" id="ARBA00022741"/>
    </source>
</evidence>
<dbReference type="OrthoDB" id="5772781at2759"/>
<dbReference type="PANTHER" id="PTHR12149:SF8">
    <property type="entry name" value="PROTEIN-RIBULOSAMINE 3-KINASE"/>
    <property type="match status" value="1"/>
</dbReference>
<dbReference type="STRING" id="283909.R7U5W5"/>
<dbReference type="GO" id="GO:0102193">
    <property type="term" value="F:protein-ribulosamine 3-kinase activity"/>
    <property type="evidence" value="ECO:0007669"/>
    <property type="project" value="UniProtKB-EC"/>
</dbReference>
<dbReference type="Gene3D" id="3.90.1200.10">
    <property type="match status" value="1"/>
</dbReference>
<dbReference type="FunFam" id="3.30.200.20:FF:000264">
    <property type="entry name" value="Protein-ribulosamine 3-kinase, chloroplastic"/>
    <property type="match status" value="1"/>
</dbReference>
<reference evidence="12" key="1">
    <citation type="submission" date="2012-12" db="EMBL/GenBank/DDBJ databases">
        <authorList>
            <person name="Hellsten U."/>
            <person name="Grimwood J."/>
            <person name="Chapman J.A."/>
            <person name="Shapiro H."/>
            <person name="Aerts A."/>
            <person name="Otillar R.P."/>
            <person name="Terry A.Y."/>
            <person name="Boore J.L."/>
            <person name="Simakov O."/>
            <person name="Marletaz F."/>
            <person name="Cho S.-J."/>
            <person name="Edsinger-Gonzales E."/>
            <person name="Havlak P."/>
            <person name="Kuo D.-H."/>
            <person name="Larsson T."/>
            <person name="Lv J."/>
            <person name="Arendt D."/>
            <person name="Savage R."/>
            <person name="Osoegawa K."/>
            <person name="de Jong P."/>
            <person name="Lindberg D.R."/>
            <person name="Seaver E.C."/>
            <person name="Weisblat D.A."/>
            <person name="Putnam N.H."/>
            <person name="Grigoriev I.V."/>
            <person name="Rokhsar D.S."/>
        </authorList>
    </citation>
    <scope>NUCLEOTIDE SEQUENCE</scope>
    <source>
        <strain evidence="12">I ESC-2004</strain>
    </source>
</reference>
<keyword evidence="5 9" id="KW-0418">Kinase</keyword>
<keyword evidence="6" id="KW-0067">ATP-binding</keyword>
<evidence type="ECO:0000256" key="1">
    <source>
        <dbReference type="ARBA" id="ARBA00009460"/>
    </source>
</evidence>